<evidence type="ECO:0000256" key="3">
    <source>
        <dbReference type="ARBA" id="ARBA00022553"/>
    </source>
</evidence>
<evidence type="ECO:0000256" key="7">
    <source>
        <dbReference type="ARBA" id="ARBA00023125"/>
    </source>
</evidence>
<evidence type="ECO:0000256" key="10">
    <source>
        <dbReference type="ARBA" id="ARBA00037471"/>
    </source>
</evidence>
<evidence type="ECO:0000256" key="4">
    <source>
        <dbReference type="ARBA" id="ARBA00023012"/>
    </source>
</evidence>
<evidence type="ECO:0000259" key="14">
    <source>
        <dbReference type="PROSITE" id="PS50110"/>
    </source>
</evidence>
<evidence type="ECO:0000256" key="2">
    <source>
        <dbReference type="ARBA" id="ARBA00022490"/>
    </source>
</evidence>
<dbReference type="SMART" id="SM00448">
    <property type="entry name" value="REC"/>
    <property type="match status" value="1"/>
</dbReference>
<accession>A0ABW5QV20</accession>
<dbReference type="InterPro" id="IPR036388">
    <property type="entry name" value="WH-like_DNA-bd_sf"/>
</dbReference>
<feature type="DNA-binding region" description="OmpR/PhoB-type" evidence="13">
    <location>
        <begin position="125"/>
        <end position="223"/>
    </location>
</feature>
<dbReference type="InterPro" id="IPR011006">
    <property type="entry name" value="CheY-like_superfamily"/>
</dbReference>
<dbReference type="InterPro" id="IPR001789">
    <property type="entry name" value="Sig_transdc_resp-reg_receiver"/>
</dbReference>
<keyword evidence="4" id="KW-0902">Two-component regulatory system</keyword>
<evidence type="ECO:0000256" key="13">
    <source>
        <dbReference type="PROSITE-ProRule" id="PRU01091"/>
    </source>
</evidence>
<dbReference type="InterPro" id="IPR001867">
    <property type="entry name" value="OmpR/PhoB-type_DNA-bd"/>
</dbReference>
<evidence type="ECO:0000256" key="6">
    <source>
        <dbReference type="ARBA" id="ARBA00023026"/>
    </source>
</evidence>
<dbReference type="Proteomes" id="UP001597493">
    <property type="component" value="Unassembled WGS sequence"/>
</dbReference>
<feature type="domain" description="OmpR/PhoB-type" evidence="15">
    <location>
        <begin position="125"/>
        <end position="223"/>
    </location>
</feature>
<comment type="subcellular location">
    <subcellularLocation>
        <location evidence="1">Cytoplasm</location>
    </subcellularLocation>
</comment>
<dbReference type="CDD" id="cd00383">
    <property type="entry name" value="trans_reg_C"/>
    <property type="match status" value="1"/>
</dbReference>
<dbReference type="CDD" id="cd17574">
    <property type="entry name" value="REC_OmpR"/>
    <property type="match status" value="1"/>
</dbReference>
<dbReference type="SUPFAM" id="SSF52172">
    <property type="entry name" value="CheY-like"/>
    <property type="match status" value="1"/>
</dbReference>
<dbReference type="Gene3D" id="1.10.10.10">
    <property type="entry name" value="Winged helix-like DNA-binding domain superfamily/Winged helix DNA-binding domain"/>
    <property type="match status" value="1"/>
</dbReference>
<dbReference type="Gene3D" id="6.10.250.690">
    <property type="match status" value="1"/>
</dbReference>
<protein>
    <recommendedName>
        <fullName evidence="11">Heme response regulator HssR</fullName>
    </recommendedName>
</protein>
<keyword evidence="9" id="KW-0804">Transcription</keyword>
<evidence type="ECO:0000259" key="15">
    <source>
        <dbReference type="PROSITE" id="PS51755"/>
    </source>
</evidence>
<evidence type="ECO:0000256" key="11">
    <source>
        <dbReference type="ARBA" id="ARBA00039976"/>
    </source>
</evidence>
<dbReference type="RefSeq" id="WP_379271389.1">
    <property type="nucleotide sequence ID" value="NZ_JBHUGT010000047.1"/>
</dbReference>
<evidence type="ECO:0000256" key="8">
    <source>
        <dbReference type="ARBA" id="ARBA00023159"/>
    </source>
</evidence>
<evidence type="ECO:0000313" key="17">
    <source>
        <dbReference type="Proteomes" id="UP001597493"/>
    </source>
</evidence>
<dbReference type="Gene3D" id="3.40.50.2300">
    <property type="match status" value="1"/>
</dbReference>
<keyword evidence="3 12" id="KW-0597">Phosphoprotein</keyword>
<dbReference type="SMART" id="SM00862">
    <property type="entry name" value="Trans_reg_C"/>
    <property type="match status" value="1"/>
</dbReference>
<dbReference type="PROSITE" id="PS51755">
    <property type="entry name" value="OMPR_PHOB"/>
    <property type="match status" value="1"/>
</dbReference>
<dbReference type="Pfam" id="PF00072">
    <property type="entry name" value="Response_reg"/>
    <property type="match status" value="1"/>
</dbReference>
<dbReference type="InterPro" id="IPR039420">
    <property type="entry name" value="WalR-like"/>
</dbReference>
<sequence>MANILIVDDDPDIRELIRFYMLEEAFQVLEAGNGKEAVKEMRKRHVDLVVMDVMMPDMDGWELCSHIKEHYPEVPIIMVTAKRETTQKIKGFNMGADDYLVKPFDPLELAVRVKNLLRRYKIEASSKLPVGNVVLDKNRYEAVWEDGPVPLPVKEFELLFKLASNPGKIYTRNQLIQQIWGTNYYGDERTVDVHIKRLRERFPEERTAFSIVTKRGLGYKLEMKA</sequence>
<dbReference type="PROSITE" id="PS50110">
    <property type="entry name" value="RESPONSE_REGULATORY"/>
    <property type="match status" value="1"/>
</dbReference>
<comment type="function">
    <text evidence="10">Member of the two-component regulatory system HssS/HssR involved in intracellular heme homeostasis and tempering of staphylococcal virulence. Phosphorylated HssR binds to a direct repeat sequence within hrtAB promoter and activates the expression of hrtAB, an efflux pump, in response to extracellular heme, hemin, hemoglobin or blood.</text>
</comment>
<keyword evidence="2" id="KW-0963">Cytoplasm</keyword>
<keyword evidence="7 13" id="KW-0238">DNA-binding</keyword>
<evidence type="ECO:0000256" key="12">
    <source>
        <dbReference type="PROSITE-ProRule" id="PRU00169"/>
    </source>
</evidence>
<name>A0ABW5QV20_9BACL</name>
<gene>
    <name evidence="16" type="ORF">ACFSW5_08410</name>
</gene>
<dbReference type="Pfam" id="PF00486">
    <property type="entry name" value="Trans_reg_C"/>
    <property type="match status" value="1"/>
</dbReference>
<keyword evidence="8" id="KW-0010">Activator</keyword>
<evidence type="ECO:0000256" key="1">
    <source>
        <dbReference type="ARBA" id="ARBA00004496"/>
    </source>
</evidence>
<keyword evidence="17" id="KW-1185">Reference proteome</keyword>
<keyword evidence="6" id="KW-0843">Virulence</keyword>
<feature type="domain" description="Response regulatory" evidence="14">
    <location>
        <begin position="3"/>
        <end position="117"/>
    </location>
</feature>
<organism evidence="16 17">
    <name type="scientific">Paenibacillus thailandensis</name>
    <dbReference type="NCBI Taxonomy" id="393250"/>
    <lineage>
        <taxon>Bacteria</taxon>
        <taxon>Bacillati</taxon>
        <taxon>Bacillota</taxon>
        <taxon>Bacilli</taxon>
        <taxon>Bacillales</taxon>
        <taxon>Paenibacillaceae</taxon>
        <taxon>Paenibacillus</taxon>
    </lineage>
</organism>
<dbReference type="EMBL" id="JBHUMY010000007">
    <property type="protein sequence ID" value="MFD2660294.1"/>
    <property type="molecule type" value="Genomic_DNA"/>
</dbReference>
<dbReference type="PANTHER" id="PTHR48111:SF49">
    <property type="entry name" value="HEME RESPONSE REGULATOR HSSR"/>
    <property type="match status" value="1"/>
</dbReference>
<evidence type="ECO:0000256" key="5">
    <source>
        <dbReference type="ARBA" id="ARBA00023015"/>
    </source>
</evidence>
<evidence type="ECO:0000313" key="16">
    <source>
        <dbReference type="EMBL" id="MFD2660294.1"/>
    </source>
</evidence>
<reference evidence="17" key="1">
    <citation type="journal article" date="2019" name="Int. J. Syst. Evol. Microbiol.">
        <title>The Global Catalogue of Microorganisms (GCM) 10K type strain sequencing project: providing services to taxonomists for standard genome sequencing and annotation.</title>
        <authorList>
            <consortium name="The Broad Institute Genomics Platform"/>
            <consortium name="The Broad Institute Genome Sequencing Center for Infectious Disease"/>
            <person name="Wu L."/>
            <person name="Ma J."/>
        </authorList>
    </citation>
    <scope>NUCLEOTIDE SEQUENCE [LARGE SCALE GENOMIC DNA]</scope>
    <source>
        <strain evidence="17">TISTR 1827</strain>
    </source>
</reference>
<proteinExistence type="predicted"/>
<keyword evidence="5" id="KW-0805">Transcription regulation</keyword>
<evidence type="ECO:0000256" key="9">
    <source>
        <dbReference type="ARBA" id="ARBA00023163"/>
    </source>
</evidence>
<comment type="caution">
    <text evidence="16">The sequence shown here is derived from an EMBL/GenBank/DDBJ whole genome shotgun (WGS) entry which is preliminary data.</text>
</comment>
<dbReference type="PANTHER" id="PTHR48111">
    <property type="entry name" value="REGULATOR OF RPOS"/>
    <property type="match status" value="1"/>
</dbReference>
<feature type="modified residue" description="4-aspartylphosphate" evidence="12">
    <location>
        <position position="52"/>
    </location>
</feature>